<accession>A0A238KMP2</accession>
<proteinExistence type="predicted"/>
<keyword evidence="3" id="KW-1185">Reference proteome</keyword>
<evidence type="ECO:0000256" key="1">
    <source>
        <dbReference type="SAM" id="MobiDB-lite"/>
    </source>
</evidence>
<evidence type="ECO:0000313" key="3">
    <source>
        <dbReference type="Proteomes" id="UP000207598"/>
    </source>
</evidence>
<dbReference type="EMBL" id="FXYF01000007">
    <property type="protein sequence ID" value="SMX43316.1"/>
    <property type="molecule type" value="Genomic_DNA"/>
</dbReference>
<protein>
    <submittedName>
        <fullName evidence="2">Uncharacterized protein</fullName>
    </submittedName>
</protein>
<dbReference type="Proteomes" id="UP000207598">
    <property type="component" value="Unassembled WGS sequence"/>
</dbReference>
<evidence type="ECO:0000313" key="2">
    <source>
        <dbReference type="EMBL" id="SMX43316.1"/>
    </source>
</evidence>
<name>A0A238KMP2_9RHOB</name>
<reference evidence="2 3" key="1">
    <citation type="submission" date="2017-05" db="EMBL/GenBank/DDBJ databases">
        <authorList>
            <person name="Song R."/>
            <person name="Chenine A.L."/>
            <person name="Ruprecht R.M."/>
        </authorList>
    </citation>
    <scope>NUCLEOTIDE SEQUENCE [LARGE SCALE GENOMIC DNA]</scope>
    <source>
        <strain evidence="2 3">CECT 8898</strain>
    </source>
</reference>
<dbReference type="AlphaFoldDB" id="A0A238KMP2"/>
<dbReference type="RefSeq" id="WP_094021617.1">
    <property type="nucleotide sequence ID" value="NZ_FXYF01000007.1"/>
</dbReference>
<dbReference type="OrthoDB" id="9799891at2"/>
<sequence>MKPISINKPGSDAHAEAGLRSDGELVQAASDDAFVFNRTAKGGFSDVSGLGTEITVAEARHGPSHTPEWTHPTSGDPGAASGGAGSDPEWRYVPVRRIVDSGGDEDMGFHWGDDSLL</sequence>
<organism evidence="2 3">
    <name type="scientific">Maliponia aquimaris</name>
    <dbReference type="NCBI Taxonomy" id="1673631"/>
    <lineage>
        <taxon>Bacteria</taxon>
        <taxon>Pseudomonadati</taxon>
        <taxon>Pseudomonadota</taxon>
        <taxon>Alphaproteobacteria</taxon>
        <taxon>Rhodobacterales</taxon>
        <taxon>Paracoccaceae</taxon>
        <taxon>Maliponia</taxon>
    </lineage>
</organism>
<feature type="region of interest" description="Disordered" evidence="1">
    <location>
        <begin position="61"/>
        <end position="89"/>
    </location>
</feature>
<gene>
    <name evidence="2" type="ORF">MAA8898_02795</name>
</gene>